<dbReference type="CDD" id="cd13929">
    <property type="entry name" value="PT-DMATS_CymD"/>
    <property type="match status" value="1"/>
</dbReference>
<dbReference type="Pfam" id="PF11991">
    <property type="entry name" value="Trp_DMAT"/>
    <property type="match status" value="1"/>
</dbReference>
<protein>
    <submittedName>
        <fullName evidence="2">Aromatic prenyl transferase</fullName>
    </submittedName>
</protein>
<dbReference type="VEuPathDB" id="FungiDB:SAPIO_CDS2036"/>
<comment type="caution">
    <text evidence="2">The sequence shown here is derived from an EMBL/GenBank/DDBJ whole genome shotgun (WGS) entry which is preliminary data.</text>
</comment>
<sequence length="426" mass="47536">MTVLEQTPRSDTVDLDYWARHAVPILASLLKSAESYSPADQDAHLRLLTDHVLPNLGPRPSAAHTGSLLTQSGSPFQPSLNLSAGKPIVRYCWELLGADGGSDTDPFAVDAAQKILFSLSKTLGFSTQWSDELLSAFAPTPEEAQDVRERLPKWLANFTSAEAGVPSLKRLPFSFVAFELKGSKTSTKAYFNPKIKEVATGVPANDMVWRVLRDLKPALNVESIDIVAKFLSERDVPSTIELVGIDCVDDARLSDARVKIYVHTRSNSFNTVRDYVTLGGRLQDERALKGLASLREIWHLLLQEPEGIPDDDYNKPLNDGSMLCQSLYFSFEMRPGAASPEVKTYLPTWNYVRSDEETVRNYEEVFRKCGQAWGHEGRYKKAFEGAFGPVNHNRKKPVHLDASFLYSEKNGIYQTLYFSAPLVAEE</sequence>
<dbReference type="InterPro" id="IPR033964">
    <property type="entry name" value="ABBA"/>
</dbReference>
<evidence type="ECO:0000313" key="3">
    <source>
        <dbReference type="Proteomes" id="UP000028545"/>
    </source>
</evidence>
<dbReference type="AlphaFoldDB" id="A0A084GEA6"/>
<keyword evidence="3" id="KW-1185">Reference proteome</keyword>
<evidence type="ECO:0000313" key="2">
    <source>
        <dbReference type="EMBL" id="KEZ45668.1"/>
    </source>
</evidence>
<dbReference type="GO" id="GO:0009820">
    <property type="term" value="P:alkaloid metabolic process"/>
    <property type="evidence" value="ECO:0007669"/>
    <property type="project" value="InterPro"/>
</dbReference>
<dbReference type="InterPro" id="IPR017795">
    <property type="entry name" value="ABBA_NscD-like"/>
</dbReference>
<dbReference type="GO" id="GO:0016765">
    <property type="term" value="F:transferase activity, transferring alkyl or aryl (other than methyl) groups"/>
    <property type="evidence" value="ECO:0007669"/>
    <property type="project" value="InterPro"/>
</dbReference>
<gene>
    <name evidence="2" type="ORF">SAPIO_CDS2036</name>
</gene>
<dbReference type="RefSeq" id="XP_016645467.1">
    <property type="nucleotide sequence ID" value="XM_016785170.1"/>
</dbReference>
<accession>A0A084GEA6</accession>
<dbReference type="EMBL" id="JOWA01000077">
    <property type="protein sequence ID" value="KEZ45668.1"/>
    <property type="molecule type" value="Genomic_DNA"/>
</dbReference>
<dbReference type="GeneID" id="27721108"/>
<dbReference type="KEGG" id="sapo:SAPIO_CDS2036"/>
<dbReference type="OMA" id="YVPLWQY"/>
<dbReference type="NCBIfam" id="TIGR03429">
    <property type="entry name" value="arom_pren_DMATS"/>
    <property type="match status" value="1"/>
</dbReference>
<evidence type="ECO:0000256" key="1">
    <source>
        <dbReference type="ARBA" id="ARBA00022679"/>
    </source>
</evidence>
<dbReference type="Proteomes" id="UP000028545">
    <property type="component" value="Unassembled WGS sequence"/>
</dbReference>
<proteinExistence type="predicted"/>
<organism evidence="2 3">
    <name type="scientific">Pseudallescheria apiosperma</name>
    <name type="common">Scedosporium apiospermum</name>
    <dbReference type="NCBI Taxonomy" id="563466"/>
    <lineage>
        <taxon>Eukaryota</taxon>
        <taxon>Fungi</taxon>
        <taxon>Dikarya</taxon>
        <taxon>Ascomycota</taxon>
        <taxon>Pezizomycotina</taxon>
        <taxon>Sordariomycetes</taxon>
        <taxon>Hypocreomycetidae</taxon>
        <taxon>Microascales</taxon>
        <taxon>Microascaceae</taxon>
        <taxon>Scedosporium</taxon>
    </lineage>
</organism>
<dbReference type="SFLD" id="SFLDS00036">
    <property type="entry name" value="Aromatic_Prenyltransferase"/>
    <property type="match status" value="1"/>
</dbReference>
<keyword evidence="1 2" id="KW-0808">Transferase</keyword>
<dbReference type="OrthoDB" id="5392033at2759"/>
<name>A0A084GEA6_PSEDA</name>
<reference evidence="2 3" key="1">
    <citation type="journal article" date="2014" name="Genome Announc.">
        <title>Draft genome sequence of the pathogenic fungus Scedosporium apiospermum.</title>
        <authorList>
            <person name="Vandeputte P."/>
            <person name="Ghamrawi S."/>
            <person name="Rechenmann M."/>
            <person name="Iltis A."/>
            <person name="Giraud S."/>
            <person name="Fleury M."/>
            <person name="Thornton C."/>
            <person name="Delhaes L."/>
            <person name="Meyer W."/>
            <person name="Papon N."/>
            <person name="Bouchara J.P."/>
        </authorList>
    </citation>
    <scope>NUCLEOTIDE SEQUENCE [LARGE SCALE GENOMIC DNA]</scope>
    <source>
        <strain evidence="2 3">IHEM 14462</strain>
    </source>
</reference>
<dbReference type="PANTHER" id="PTHR40627:SF5">
    <property type="entry name" value="INDOLE PRENYLTRANSFERASE TDIB"/>
    <property type="match status" value="1"/>
</dbReference>
<dbReference type="PANTHER" id="PTHR40627">
    <property type="entry name" value="INDOLE PRENYLTRANSFERASE TDIB-RELATED"/>
    <property type="match status" value="1"/>
</dbReference>
<dbReference type="HOGENOM" id="CLU_037431_4_0_1"/>